<dbReference type="Pfam" id="PF04969">
    <property type="entry name" value="CS"/>
    <property type="match status" value="1"/>
</dbReference>
<organism evidence="7 8">
    <name type="scientific">Strongyloides venezuelensis</name>
    <name type="common">Threadworm</name>
    <dbReference type="NCBI Taxonomy" id="75913"/>
    <lineage>
        <taxon>Eukaryota</taxon>
        <taxon>Metazoa</taxon>
        <taxon>Ecdysozoa</taxon>
        <taxon>Nematoda</taxon>
        <taxon>Chromadorea</taxon>
        <taxon>Rhabditida</taxon>
        <taxon>Tylenchina</taxon>
        <taxon>Panagrolaimomorpha</taxon>
        <taxon>Strongyloidoidea</taxon>
        <taxon>Strongyloididae</taxon>
        <taxon>Strongyloides</taxon>
    </lineage>
</organism>
<dbReference type="WBParaSite" id="SVE_1036500.1">
    <property type="protein sequence ID" value="SVE_1036500.1"/>
    <property type="gene ID" value="SVE_1036500"/>
</dbReference>
<dbReference type="InterPro" id="IPR037895">
    <property type="entry name" value="NUDCD1"/>
</dbReference>
<evidence type="ECO:0000256" key="5">
    <source>
        <dbReference type="ARBA" id="ARBA00023242"/>
    </source>
</evidence>
<evidence type="ECO:0000259" key="6">
    <source>
        <dbReference type="PROSITE" id="PS51203"/>
    </source>
</evidence>
<name>A0A0K0FMY6_STRVS</name>
<protein>
    <recommendedName>
        <fullName evidence="3">NudC domain-containing protein 1</fullName>
    </recommendedName>
</protein>
<dbReference type="AlphaFoldDB" id="A0A0K0FMY6"/>
<evidence type="ECO:0000256" key="4">
    <source>
        <dbReference type="ARBA" id="ARBA00022490"/>
    </source>
</evidence>
<dbReference type="PANTHER" id="PTHR21664:SF1">
    <property type="entry name" value="NUDC DOMAIN-CONTAINING PROTEIN 1"/>
    <property type="match status" value="1"/>
</dbReference>
<sequence length="589" mass="67894">MTSNEKPTLVELNPDSTLIDREFESYRLAFSNNKISYTSLPNSVLNCERSLQLYSFLHLRLYADQNNIFLDSFAPCIKVYTVLRDGSIYSLEYDEDSSKFINCTRVFEHFLKEDNEGWEIPKDDNEDYYNKCSELDNYPYSLYAVSNEYVVASNGKTDIFVFKKRESKWDSIYREELPKNAIVVDTRMDGNDKMHILTKSIIEKSECPYNVEGISTFLCSLRWIILKIENESFVKSDEKIIYAPGNVEFCTFDNDFESVIIQSTMEPFIKYVKVENDELMDYLNGKKTYSWEQNESKIFLEVALTSPLSNDDISVNLTNNKLNILAKGVDIFDETLFEEVVQSSIVYNSNGGVLKVEFDKVKKGDWSKLLAESDSQKESSVSMEGLDGKFDSFNIDNNAIFTKREECDDERLENTFIYWVDFKSEKTTYQSSLITDMPLFSQKFSPTSPTSICLSEDVDGVIWSFPPKKSNKKIFHKSTFNALGYIQASKSKRKYTIASPECSYVSIIETFKNIHVYWCSEQLSTEGLVNRKSGQRINKIAKQNVICLTKESYDDYDSKIVVTDDIFGCICLEKFIIIALKDELAVVML</sequence>
<keyword evidence="7" id="KW-1185">Reference proteome</keyword>
<dbReference type="STRING" id="75913.A0A0K0FMY6"/>
<dbReference type="PROSITE" id="PS51203">
    <property type="entry name" value="CS"/>
    <property type="match status" value="1"/>
</dbReference>
<dbReference type="Proteomes" id="UP000035680">
    <property type="component" value="Unassembled WGS sequence"/>
</dbReference>
<proteinExistence type="predicted"/>
<dbReference type="Gene3D" id="2.60.40.790">
    <property type="match status" value="1"/>
</dbReference>
<dbReference type="InterPro" id="IPR007052">
    <property type="entry name" value="CS_dom"/>
</dbReference>
<evidence type="ECO:0000313" key="7">
    <source>
        <dbReference type="Proteomes" id="UP000035680"/>
    </source>
</evidence>
<reference evidence="8" key="2">
    <citation type="submission" date="2015-08" db="UniProtKB">
        <authorList>
            <consortium name="WormBaseParasite"/>
        </authorList>
    </citation>
    <scope>IDENTIFICATION</scope>
</reference>
<reference evidence="7" key="1">
    <citation type="submission" date="2014-07" db="EMBL/GenBank/DDBJ databases">
        <authorList>
            <person name="Martin A.A"/>
            <person name="De Silva N."/>
        </authorList>
    </citation>
    <scope>NUCLEOTIDE SEQUENCE</scope>
</reference>
<keyword evidence="4" id="KW-0963">Cytoplasm</keyword>
<comment type="subcellular location">
    <subcellularLocation>
        <location evidence="2">Cytoplasm</location>
    </subcellularLocation>
    <subcellularLocation>
        <location evidence="1">Nucleus</location>
    </subcellularLocation>
</comment>
<evidence type="ECO:0000256" key="1">
    <source>
        <dbReference type="ARBA" id="ARBA00004123"/>
    </source>
</evidence>
<dbReference type="PANTHER" id="PTHR21664">
    <property type="entry name" value="CHRONIC MYELOGENOUS LEUKEMIA TUMOR ANTIGEN 66"/>
    <property type="match status" value="1"/>
</dbReference>
<evidence type="ECO:0000256" key="2">
    <source>
        <dbReference type="ARBA" id="ARBA00004496"/>
    </source>
</evidence>
<evidence type="ECO:0000313" key="8">
    <source>
        <dbReference type="WBParaSite" id="SVE_1036500.1"/>
    </source>
</evidence>
<accession>A0A0K0FMY6</accession>
<keyword evidence="5" id="KW-0539">Nucleus</keyword>
<evidence type="ECO:0000256" key="3">
    <source>
        <dbReference type="ARBA" id="ARBA00018915"/>
    </source>
</evidence>
<dbReference type="InterPro" id="IPR008978">
    <property type="entry name" value="HSP20-like_chaperone"/>
</dbReference>
<dbReference type="SUPFAM" id="SSF49764">
    <property type="entry name" value="HSP20-like chaperones"/>
    <property type="match status" value="1"/>
</dbReference>
<dbReference type="GO" id="GO:0005737">
    <property type="term" value="C:cytoplasm"/>
    <property type="evidence" value="ECO:0007669"/>
    <property type="project" value="UniProtKB-SubCell"/>
</dbReference>
<feature type="domain" description="CS" evidence="6">
    <location>
        <begin position="284"/>
        <end position="370"/>
    </location>
</feature>
<dbReference type="GO" id="GO:0005634">
    <property type="term" value="C:nucleus"/>
    <property type="evidence" value="ECO:0007669"/>
    <property type="project" value="UniProtKB-SubCell"/>
</dbReference>